<dbReference type="GO" id="GO:0016740">
    <property type="term" value="F:transferase activity"/>
    <property type="evidence" value="ECO:0007669"/>
    <property type="project" value="UniProtKB-KW"/>
</dbReference>
<evidence type="ECO:0000313" key="4">
    <source>
        <dbReference type="Proteomes" id="UP000233565"/>
    </source>
</evidence>
<protein>
    <submittedName>
        <fullName evidence="2">Glycosyltransferase involved in cell wall bisynthesis</fullName>
    </submittedName>
</protein>
<gene>
    <name evidence="1" type="ORF">CXG46_21360</name>
    <name evidence="2" type="ORF">SAMN05192575_1011010</name>
</gene>
<evidence type="ECO:0000313" key="3">
    <source>
        <dbReference type="Proteomes" id="UP000199113"/>
    </source>
</evidence>
<dbReference type="EMBL" id="PJBV01000035">
    <property type="protein sequence ID" value="PKH37933.1"/>
    <property type="molecule type" value="Genomic_DNA"/>
</dbReference>
<reference evidence="2" key="1">
    <citation type="submission" date="2016-10" db="EMBL/GenBank/DDBJ databases">
        <authorList>
            <person name="de Groot N.N."/>
        </authorList>
    </citation>
    <scope>NUCLEOTIDE SEQUENCE [LARGE SCALE GENOMIC DNA]</scope>
    <source>
        <strain evidence="2">CGMCC 1.10697</strain>
    </source>
</reference>
<dbReference type="Gene3D" id="3.40.50.2000">
    <property type="entry name" value="Glycogen Phosphorylase B"/>
    <property type="match status" value="1"/>
</dbReference>
<dbReference type="EMBL" id="FOKC01000001">
    <property type="protein sequence ID" value="SFA88092.1"/>
    <property type="molecule type" value="Genomic_DNA"/>
</dbReference>
<accession>A0A1I0WH71</accession>
<keyword evidence="4" id="KW-1185">Reference proteome</keyword>
<dbReference type="AlphaFoldDB" id="A0A1I0WH71"/>
<keyword evidence="2" id="KW-0808">Transferase</keyword>
<dbReference type="RefSeq" id="WP_091195064.1">
    <property type="nucleotide sequence ID" value="NZ_FOKC01000001.1"/>
</dbReference>
<dbReference type="Proteomes" id="UP000199113">
    <property type="component" value="Unassembled WGS sequence"/>
</dbReference>
<dbReference type="Proteomes" id="UP000233565">
    <property type="component" value="Unassembled WGS sequence"/>
</dbReference>
<proteinExistence type="predicted"/>
<reference evidence="1 4" key="2">
    <citation type="submission" date="2017-12" db="EMBL/GenBank/DDBJ databases">
        <title>Pharmacopeia of the Arctic Ocean.</title>
        <authorList>
            <person name="Collins E."/>
            <person name="Ducluzeau A.-L."/>
        </authorList>
    </citation>
    <scope>NUCLEOTIDE SEQUENCE [LARGE SCALE GENOMIC DNA]</scope>
    <source>
        <strain evidence="1 4">DSM 23325</strain>
    </source>
</reference>
<organism evidence="2 3">
    <name type="scientific">Nocardioides alpinus</name>
    <dbReference type="NCBI Taxonomy" id="748909"/>
    <lineage>
        <taxon>Bacteria</taxon>
        <taxon>Bacillati</taxon>
        <taxon>Actinomycetota</taxon>
        <taxon>Actinomycetes</taxon>
        <taxon>Propionibacteriales</taxon>
        <taxon>Nocardioidaceae</taxon>
        <taxon>Nocardioides</taxon>
    </lineage>
</organism>
<dbReference type="OrthoDB" id="9790710at2"/>
<dbReference type="STRING" id="748909.SAMN05192575_1011010"/>
<dbReference type="Pfam" id="PF13692">
    <property type="entry name" value="Glyco_trans_1_4"/>
    <property type="match status" value="1"/>
</dbReference>
<evidence type="ECO:0000313" key="1">
    <source>
        <dbReference type="EMBL" id="PKH37933.1"/>
    </source>
</evidence>
<sequence>MTPADVEVLYVSSVPSPEQFVAMQGELLPSAQQVTYGMPESGFKFHSLIQRGLLDNGARVTSLVGRSATPTFYRGGWWRRVVDRPRPSLVVDHRGFPNVRVLKQAHLAASLAAGALRWRLRTRGRQRFVVVDAAYVSALPGVLAATRGVTRVAVFADVYTFMADVSDASSRSGARYRAVRRVVGRTYRSIDRFVLLTRQMDDVVNPLGRPSIVMEGLVDADMAASDNVLEAKDEQLTVLYSGALRREYGLAHLVDGFRAWDHPSARLVVYGGGDFAPDVAAAAAADPRVEFRGTAPNAEVVAAQQRAWLLVNPRPADQEFTAYSFPSKNMEYLVSGTAVLTTRLPGMPPEYDEHVLTIDGSSAADVTAALERAAALGRTALHERGDRARRFVLERKNHRTQGLRIVQLALGESHD</sequence>
<evidence type="ECO:0000313" key="2">
    <source>
        <dbReference type="EMBL" id="SFA88092.1"/>
    </source>
</evidence>
<dbReference type="SUPFAM" id="SSF53756">
    <property type="entry name" value="UDP-Glycosyltransferase/glycogen phosphorylase"/>
    <property type="match status" value="1"/>
</dbReference>
<name>A0A1I0WH71_9ACTN</name>